<proteinExistence type="predicted"/>
<comment type="caution">
    <text evidence="2">The sequence shown here is derived from an EMBL/GenBank/DDBJ whole genome shotgun (WGS) entry which is preliminary data.</text>
</comment>
<evidence type="ECO:0000256" key="1">
    <source>
        <dbReference type="SAM" id="MobiDB-lite"/>
    </source>
</evidence>
<organism evidence="2 3">
    <name type="scientific">endosymbiont of Riftia pachyptila</name>
    <name type="common">vent Ph05</name>
    <dbReference type="NCBI Taxonomy" id="1048808"/>
    <lineage>
        <taxon>Bacteria</taxon>
        <taxon>Pseudomonadati</taxon>
        <taxon>Pseudomonadota</taxon>
        <taxon>Gammaproteobacteria</taxon>
        <taxon>sulfur-oxidizing symbionts</taxon>
    </lineage>
</organism>
<gene>
    <name evidence="2" type="ORF">Rifp1Sym_dj00130</name>
</gene>
<feature type="compositionally biased region" description="Polar residues" evidence="1">
    <location>
        <begin position="119"/>
        <end position="132"/>
    </location>
</feature>
<dbReference type="AlphaFoldDB" id="G2DGC0"/>
<name>G2DGC0_9GAMM</name>
<protein>
    <submittedName>
        <fullName evidence="2">Uncharacterized protein</fullName>
    </submittedName>
</protein>
<reference evidence="2" key="1">
    <citation type="journal article" date="2011" name="ISME J.">
        <title>The endosymbionts of the deep-sea tubeworms Riftia pachyptila and Tevnia jerichonana share an identical physiology as revealed by proteogenomic analyses.</title>
        <authorList>
            <person name="Gardebrecht A."/>
            <person name="Markert S."/>
            <person name="Felbeck H."/>
            <person name="Thuermer A."/>
            <person name="Albrecht D."/>
            <person name="Wollherr A."/>
            <person name="Kabisch J."/>
            <person name="Lehmann R."/>
            <person name="Daniel R."/>
            <person name="Liesegang H."/>
            <person name="Hecker M."/>
            <person name="Sievert S.M."/>
            <person name="Schweder T."/>
        </authorList>
    </citation>
    <scope>NUCLEOTIDE SEQUENCE [LARGE SCALE GENOMIC DNA]</scope>
</reference>
<accession>G2DGC0</accession>
<dbReference type="EMBL" id="AFOC01000089">
    <property type="protein sequence ID" value="EGV50343.1"/>
    <property type="molecule type" value="Genomic_DNA"/>
</dbReference>
<feature type="region of interest" description="Disordered" evidence="1">
    <location>
        <begin position="92"/>
        <end position="132"/>
    </location>
</feature>
<keyword evidence="3" id="KW-1185">Reference proteome</keyword>
<sequence length="222" mass="23908">MLYAWKKTWQSPQGGSDTMSFDTYDIFFSGQMISGQDPARVKRHIGKIFKLEGEKLDRLFTGKPIPVKRGVDMDTAVKYRVAFREAGALVDIQPAQKPAGDAPPATPHRTPAPTATATKQQAAESASGMTLAPANSGSLEAFALQGEAAPLPDTSHLQLGAVGSIIDETEAAPPVEIDTHELSLAPAQQGNLDEFNEIVVPPVLPDISHLQIEEPEKKEQEE</sequence>
<dbReference type="Proteomes" id="UP000004491">
    <property type="component" value="Unassembled WGS sequence"/>
</dbReference>
<evidence type="ECO:0000313" key="2">
    <source>
        <dbReference type="EMBL" id="EGV50343.1"/>
    </source>
</evidence>
<evidence type="ECO:0000313" key="3">
    <source>
        <dbReference type="Proteomes" id="UP000004491"/>
    </source>
</evidence>
<feature type="compositionally biased region" description="Low complexity" evidence="1">
    <location>
        <begin position="107"/>
        <end position="118"/>
    </location>
</feature>